<dbReference type="EMBL" id="KN831950">
    <property type="protein sequence ID" value="KIO11163.1"/>
    <property type="molecule type" value="Genomic_DNA"/>
</dbReference>
<gene>
    <name evidence="2" type="ORF">M404DRAFT_7250</name>
</gene>
<keyword evidence="3" id="KW-1185">Reference proteome</keyword>
<name>A0A0C3JPN3_PISTI</name>
<dbReference type="Proteomes" id="UP000054217">
    <property type="component" value="Unassembled WGS sequence"/>
</dbReference>
<protein>
    <submittedName>
        <fullName evidence="2">Uncharacterized protein</fullName>
    </submittedName>
</protein>
<dbReference type="AlphaFoldDB" id="A0A0C3JPN3"/>
<reference evidence="2 3" key="1">
    <citation type="submission" date="2014-04" db="EMBL/GenBank/DDBJ databases">
        <authorList>
            <consortium name="DOE Joint Genome Institute"/>
            <person name="Kuo A."/>
            <person name="Kohler A."/>
            <person name="Costa M.D."/>
            <person name="Nagy L.G."/>
            <person name="Floudas D."/>
            <person name="Copeland A."/>
            <person name="Barry K.W."/>
            <person name="Cichocki N."/>
            <person name="Veneault-Fourrey C."/>
            <person name="LaButti K."/>
            <person name="Lindquist E.A."/>
            <person name="Lipzen A."/>
            <person name="Lundell T."/>
            <person name="Morin E."/>
            <person name="Murat C."/>
            <person name="Sun H."/>
            <person name="Tunlid A."/>
            <person name="Henrissat B."/>
            <person name="Grigoriev I.V."/>
            <person name="Hibbett D.S."/>
            <person name="Martin F."/>
            <person name="Nordberg H.P."/>
            <person name="Cantor M.N."/>
            <person name="Hua S.X."/>
        </authorList>
    </citation>
    <scope>NUCLEOTIDE SEQUENCE [LARGE SCALE GENOMIC DNA]</scope>
    <source>
        <strain evidence="2 3">Marx 270</strain>
    </source>
</reference>
<organism evidence="2 3">
    <name type="scientific">Pisolithus tinctorius Marx 270</name>
    <dbReference type="NCBI Taxonomy" id="870435"/>
    <lineage>
        <taxon>Eukaryota</taxon>
        <taxon>Fungi</taxon>
        <taxon>Dikarya</taxon>
        <taxon>Basidiomycota</taxon>
        <taxon>Agaricomycotina</taxon>
        <taxon>Agaricomycetes</taxon>
        <taxon>Agaricomycetidae</taxon>
        <taxon>Boletales</taxon>
        <taxon>Sclerodermatineae</taxon>
        <taxon>Pisolithaceae</taxon>
        <taxon>Pisolithus</taxon>
    </lineage>
</organism>
<feature type="compositionally biased region" description="Polar residues" evidence="1">
    <location>
        <begin position="224"/>
        <end position="237"/>
    </location>
</feature>
<dbReference type="HOGENOM" id="CLU_522867_0_0_1"/>
<accession>A0A0C3JPN3</accession>
<evidence type="ECO:0000313" key="3">
    <source>
        <dbReference type="Proteomes" id="UP000054217"/>
    </source>
</evidence>
<evidence type="ECO:0000256" key="1">
    <source>
        <dbReference type="SAM" id="MobiDB-lite"/>
    </source>
</evidence>
<feature type="compositionally biased region" description="Basic and acidic residues" evidence="1">
    <location>
        <begin position="381"/>
        <end position="390"/>
    </location>
</feature>
<feature type="region of interest" description="Disordered" evidence="1">
    <location>
        <begin position="217"/>
        <end position="257"/>
    </location>
</feature>
<sequence>MPTSGDPGDPSLPSPSILPDQLCCHAAIPGTLPGPDLHDLLVVVPLPDQCPAPDSDTHLALVSRSAPSTNGYGDDNIYGQDDDHIENGNSNNTGQDLHDSPNLYIASSGHSDEGDSANCDGEGEVCYDIEDALWTYPEMLQGRQSGKRLQSHSNTAHGGKQENCGGKSSGRETQSSVDRDIALEQLLSGDPTQSVTKGDLVTLASAILDLHDAITQHGARDPTPATSKSLPATQPASTIPEPVEDSDDPKPDYKQTCHNKTKLGLQENVQRHAVYLLKRKNRRQPFPKVASPNDTALYAATGQGGPTAQNFCLDFHGPLTSPWNKHVAEVFASHFFDCGWYGSPKKEDIKRVFKTHMCTLCAQYVKLHADNPPDEEQSQINRDEEKEKGRVQRRQLVGFSSAQEYLLTGISQLRHRRANACSAHVDLACFSSLWKMLSPEAMSGDETDHQPGQKHYAIKRLSWQSQAATEWLNFYDATWLLMLDDDTKTKLRMLPEADLTHTAAVLDVAEKYKCVRGRKFQ</sequence>
<feature type="region of interest" description="Disordered" evidence="1">
    <location>
        <begin position="64"/>
        <end position="117"/>
    </location>
</feature>
<evidence type="ECO:0000313" key="2">
    <source>
        <dbReference type="EMBL" id="KIO11163.1"/>
    </source>
</evidence>
<dbReference type="OrthoDB" id="3224221at2759"/>
<reference evidence="3" key="2">
    <citation type="submission" date="2015-01" db="EMBL/GenBank/DDBJ databases">
        <title>Evolutionary Origins and Diversification of the Mycorrhizal Mutualists.</title>
        <authorList>
            <consortium name="DOE Joint Genome Institute"/>
            <consortium name="Mycorrhizal Genomics Consortium"/>
            <person name="Kohler A."/>
            <person name="Kuo A."/>
            <person name="Nagy L.G."/>
            <person name="Floudas D."/>
            <person name="Copeland A."/>
            <person name="Barry K.W."/>
            <person name="Cichocki N."/>
            <person name="Veneault-Fourrey C."/>
            <person name="LaButti K."/>
            <person name="Lindquist E.A."/>
            <person name="Lipzen A."/>
            <person name="Lundell T."/>
            <person name="Morin E."/>
            <person name="Murat C."/>
            <person name="Riley R."/>
            <person name="Ohm R."/>
            <person name="Sun H."/>
            <person name="Tunlid A."/>
            <person name="Henrissat B."/>
            <person name="Grigoriev I.V."/>
            <person name="Hibbett D.S."/>
            <person name="Martin F."/>
        </authorList>
    </citation>
    <scope>NUCLEOTIDE SEQUENCE [LARGE SCALE GENOMIC DNA]</scope>
    <source>
        <strain evidence="3">Marx 270</strain>
    </source>
</reference>
<feature type="region of interest" description="Disordered" evidence="1">
    <location>
        <begin position="144"/>
        <end position="176"/>
    </location>
</feature>
<dbReference type="InParanoid" id="A0A0C3JPN3"/>
<proteinExistence type="predicted"/>
<feature type="region of interest" description="Disordered" evidence="1">
    <location>
        <begin position="371"/>
        <end position="392"/>
    </location>
</feature>